<feature type="transmembrane region" description="Helical" evidence="1">
    <location>
        <begin position="32"/>
        <end position="51"/>
    </location>
</feature>
<protein>
    <recommendedName>
        <fullName evidence="4">Holin</fullName>
    </recommendedName>
</protein>
<proteinExistence type="predicted"/>
<comment type="caution">
    <text evidence="2">The sequence shown here is derived from an EMBL/GenBank/DDBJ whole genome shotgun (WGS) entry which is preliminary data.</text>
</comment>
<evidence type="ECO:0000256" key="1">
    <source>
        <dbReference type="SAM" id="Phobius"/>
    </source>
</evidence>
<gene>
    <name evidence="2" type="ORF">ACFSKW_10865</name>
</gene>
<dbReference type="EMBL" id="JBHUFV010000016">
    <property type="protein sequence ID" value="MFD1931977.1"/>
    <property type="molecule type" value="Genomic_DNA"/>
</dbReference>
<reference evidence="3" key="1">
    <citation type="journal article" date="2019" name="Int. J. Syst. Evol. Microbiol.">
        <title>The Global Catalogue of Microorganisms (GCM) 10K type strain sequencing project: providing services to taxonomists for standard genome sequencing and annotation.</title>
        <authorList>
            <consortium name="The Broad Institute Genomics Platform"/>
            <consortium name="The Broad Institute Genome Sequencing Center for Infectious Disease"/>
            <person name="Wu L."/>
            <person name="Ma J."/>
        </authorList>
    </citation>
    <scope>NUCLEOTIDE SEQUENCE [LARGE SCALE GENOMIC DNA]</scope>
    <source>
        <strain evidence="3">ICMP 6774ER</strain>
    </source>
</reference>
<keyword evidence="1" id="KW-0812">Transmembrane</keyword>
<sequence>MPEKAGIGSALRFTTELAAWIATPWALAPHSVALAVLSVIVLVGLPTVFATPGDKRQVIVAVPGFVTILLVALQLVAAVAASWVAWAPAVAAVVSVLAAATVVTEIPRWRRLVR</sequence>
<name>A0ABW4STS1_9ACTN</name>
<feature type="transmembrane region" description="Helical" evidence="1">
    <location>
        <begin position="83"/>
        <end position="104"/>
    </location>
</feature>
<evidence type="ECO:0000313" key="3">
    <source>
        <dbReference type="Proteomes" id="UP001597368"/>
    </source>
</evidence>
<dbReference type="Proteomes" id="UP001597368">
    <property type="component" value="Unassembled WGS sequence"/>
</dbReference>
<accession>A0ABW4STS1</accession>
<keyword evidence="1" id="KW-0472">Membrane</keyword>
<keyword evidence="1" id="KW-1133">Transmembrane helix</keyword>
<keyword evidence="3" id="KW-1185">Reference proteome</keyword>
<feature type="transmembrane region" description="Helical" evidence="1">
    <location>
        <begin position="58"/>
        <end position="77"/>
    </location>
</feature>
<evidence type="ECO:0000313" key="2">
    <source>
        <dbReference type="EMBL" id="MFD1931977.1"/>
    </source>
</evidence>
<evidence type="ECO:0008006" key="4">
    <source>
        <dbReference type="Google" id="ProtNLM"/>
    </source>
</evidence>
<dbReference type="RefSeq" id="WP_379571821.1">
    <property type="nucleotide sequence ID" value="NZ_JBHUFV010000016.1"/>
</dbReference>
<organism evidence="2 3">
    <name type="scientific">Nonomuraea mangrovi</name>
    <dbReference type="NCBI Taxonomy" id="2316207"/>
    <lineage>
        <taxon>Bacteria</taxon>
        <taxon>Bacillati</taxon>
        <taxon>Actinomycetota</taxon>
        <taxon>Actinomycetes</taxon>
        <taxon>Streptosporangiales</taxon>
        <taxon>Streptosporangiaceae</taxon>
        <taxon>Nonomuraea</taxon>
    </lineage>
</organism>